<dbReference type="OrthoDB" id="4500473at2759"/>
<sequence length="248" mass="27816">MVKEYFLAPHFDAPPPPRGLIKLGTVLGNLRGFHPFNVDHPQPILASQLHPVETQNSVDIDILDLHSDHHPLMERALGLIGRGPRAPSRRPEGDHKVLSCKYLDTLAFVPTESYVKDTIENLDDESFKPSRKFKRPVYMVTGLKIARGASYSSRVSSRAASGRDLVLPRNPIISLDVSLARHNESIMELVRGESDDFIVAFKVVQVWVNHKGEVKFKEYNKKAVIEFETSSEDENVPIFSNDGEPIAI</sequence>
<reference evidence="1 2" key="1">
    <citation type="submission" date="2020-05" db="EMBL/GenBank/DDBJ databases">
        <title>Identification and distribution of gene clusters putatively required for synthesis of sphingolipid metabolism inhibitors in phylogenetically diverse species of the filamentous fungus Fusarium.</title>
        <authorList>
            <person name="Kim H.-S."/>
            <person name="Busman M."/>
            <person name="Brown D.W."/>
            <person name="Divon H."/>
            <person name="Uhlig S."/>
            <person name="Proctor R.H."/>
        </authorList>
    </citation>
    <scope>NUCLEOTIDE SEQUENCE [LARGE SCALE GENOMIC DNA]</scope>
    <source>
        <strain evidence="1 2">NRRL 36939</strain>
    </source>
</reference>
<evidence type="ECO:0000313" key="2">
    <source>
        <dbReference type="Proteomes" id="UP000546213"/>
    </source>
</evidence>
<evidence type="ECO:0000313" key="1">
    <source>
        <dbReference type="EMBL" id="KAF5578019.1"/>
    </source>
</evidence>
<keyword evidence="2" id="KW-1185">Reference proteome</keyword>
<proteinExistence type="predicted"/>
<gene>
    <name evidence="1" type="ORF">FPCIR_11820</name>
</gene>
<comment type="caution">
    <text evidence="1">The sequence shown here is derived from an EMBL/GenBank/DDBJ whole genome shotgun (WGS) entry which is preliminary data.</text>
</comment>
<dbReference type="Proteomes" id="UP000546213">
    <property type="component" value="Unassembled WGS sequence"/>
</dbReference>
<accession>A0A8H5NTW7</accession>
<protein>
    <submittedName>
        <fullName evidence="1">Major facilitator superfamily MFS-1</fullName>
    </submittedName>
</protein>
<name>A0A8H5NTW7_9HYPO</name>
<organism evidence="1 2">
    <name type="scientific">Fusarium pseudocircinatum</name>
    <dbReference type="NCBI Taxonomy" id="56676"/>
    <lineage>
        <taxon>Eukaryota</taxon>
        <taxon>Fungi</taxon>
        <taxon>Dikarya</taxon>
        <taxon>Ascomycota</taxon>
        <taxon>Pezizomycotina</taxon>
        <taxon>Sordariomycetes</taxon>
        <taxon>Hypocreomycetidae</taxon>
        <taxon>Hypocreales</taxon>
        <taxon>Nectriaceae</taxon>
        <taxon>Fusarium</taxon>
        <taxon>Fusarium fujikuroi species complex</taxon>
    </lineage>
</organism>
<dbReference type="AlphaFoldDB" id="A0A8H5NTW7"/>
<dbReference type="EMBL" id="JAAOAS010000368">
    <property type="protein sequence ID" value="KAF5578019.1"/>
    <property type="molecule type" value="Genomic_DNA"/>
</dbReference>